<dbReference type="Proteomes" id="UP001566132">
    <property type="component" value="Unassembled WGS sequence"/>
</dbReference>
<evidence type="ECO:0000313" key="3">
    <source>
        <dbReference type="Proteomes" id="UP001566132"/>
    </source>
</evidence>
<organism evidence="2 3">
    <name type="scientific">Hypothenemus hampei</name>
    <name type="common">Coffee berry borer</name>
    <dbReference type="NCBI Taxonomy" id="57062"/>
    <lineage>
        <taxon>Eukaryota</taxon>
        <taxon>Metazoa</taxon>
        <taxon>Ecdysozoa</taxon>
        <taxon>Arthropoda</taxon>
        <taxon>Hexapoda</taxon>
        <taxon>Insecta</taxon>
        <taxon>Pterygota</taxon>
        <taxon>Neoptera</taxon>
        <taxon>Endopterygota</taxon>
        <taxon>Coleoptera</taxon>
        <taxon>Polyphaga</taxon>
        <taxon>Cucujiformia</taxon>
        <taxon>Curculionidae</taxon>
        <taxon>Scolytinae</taxon>
        <taxon>Hypothenemus</taxon>
    </lineage>
</organism>
<reference evidence="2 3" key="1">
    <citation type="submission" date="2024-05" db="EMBL/GenBank/DDBJ databases">
        <title>Genetic variation in Jamaican populations of the coffee berry borer (Hypothenemus hampei).</title>
        <authorList>
            <person name="Errbii M."/>
            <person name="Myrie A."/>
        </authorList>
    </citation>
    <scope>NUCLEOTIDE SEQUENCE [LARGE SCALE GENOMIC DNA]</scope>
    <source>
        <strain evidence="2">JA-Hopewell-2020-01-JO</strain>
        <tissue evidence="2">Whole body</tissue>
    </source>
</reference>
<dbReference type="EMBL" id="JBDJPC010000003">
    <property type="protein sequence ID" value="KAL1509249.1"/>
    <property type="molecule type" value="Genomic_DNA"/>
</dbReference>
<proteinExistence type="predicted"/>
<comment type="caution">
    <text evidence="2">The sequence shown here is derived from an EMBL/GenBank/DDBJ whole genome shotgun (WGS) entry which is preliminary data.</text>
</comment>
<keyword evidence="3" id="KW-1185">Reference proteome</keyword>
<evidence type="ECO:0000313" key="2">
    <source>
        <dbReference type="EMBL" id="KAL1509249.1"/>
    </source>
</evidence>
<keyword evidence="1" id="KW-0732">Signal</keyword>
<feature type="signal peptide" evidence="1">
    <location>
        <begin position="1"/>
        <end position="29"/>
    </location>
</feature>
<name>A0ABD1F1X0_HYPHA</name>
<dbReference type="AlphaFoldDB" id="A0ABD1F1X0"/>
<evidence type="ECO:0000256" key="1">
    <source>
        <dbReference type="SAM" id="SignalP"/>
    </source>
</evidence>
<sequence>MKIISQCQNILIDMSRFTVILSLLSTALALPNKHGVVVITPAPEYIPVVDSHEIKIPIAREPSKYASVHQIYPPAPDSPLFRPEKHYVIPVVKKTHDYDSKELLLRKYYDNYIEKKTKAKTNLLKKAVDKTVDVTAKLTQYTVDFITRVAIETAAKLAKSGASHVLDKKKEKVIKVKYYDD</sequence>
<feature type="chain" id="PRO_5044765339" evidence="1">
    <location>
        <begin position="30"/>
        <end position="181"/>
    </location>
</feature>
<protein>
    <submittedName>
        <fullName evidence="2">Uncharacterized protein</fullName>
    </submittedName>
</protein>
<gene>
    <name evidence="2" type="ORF">ABEB36_004015</name>
</gene>
<accession>A0ABD1F1X0</accession>